<reference evidence="2 3" key="1">
    <citation type="submission" date="2021-06" db="EMBL/GenBank/DDBJ databases">
        <authorList>
            <person name="Kallberg Y."/>
            <person name="Tangrot J."/>
            <person name="Rosling A."/>
        </authorList>
    </citation>
    <scope>NUCLEOTIDE SEQUENCE [LARGE SCALE GENOMIC DNA]</scope>
    <source>
        <strain evidence="2 3">120-4 pot B 10/14</strain>
    </source>
</reference>
<keyword evidence="3" id="KW-1185">Reference proteome</keyword>
<feature type="region of interest" description="Disordered" evidence="1">
    <location>
        <begin position="14"/>
        <end position="38"/>
    </location>
</feature>
<evidence type="ECO:0000256" key="1">
    <source>
        <dbReference type="SAM" id="MobiDB-lite"/>
    </source>
</evidence>
<proteinExistence type="predicted"/>
<accession>A0ABN7UJ94</accession>
<name>A0ABN7UJ94_GIGMA</name>
<comment type="caution">
    <text evidence="2">The sequence shown here is derived from an EMBL/GenBank/DDBJ whole genome shotgun (WGS) entry which is preliminary data.</text>
</comment>
<evidence type="ECO:0000313" key="3">
    <source>
        <dbReference type="Proteomes" id="UP000789901"/>
    </source>
</evidence>
<dbReference type="Proteomes" id="UP000789901">
    <property type="component" value="Unassembled WGS sequence"/>
</dbReference>
<gene>
    <name evidence="2" type="ORF">GMARGA_LOCUS6320</name>
</gene>
<evidence type="ECO:0000313" key="2">
    <source>
        <dbReference type="EMBL" id="CAG8589108.1"/>
    </source>
</evidence>
<organism evidence="2 3">
    <name type="scientific">Gigaspora margarita</name>
    <dbReference type="NCBI Taxonomy" id="4874"/>
    <lineage>
        <taxon>Eukaryota</taxon>
        <taxon>Fungi</taxon>
        <taxon>Fungi incertae sedis</taxon>
        <taxon>Mucoromycota</taxon>
        <taxon>Glomeromycotina</taxon>
        <taxon>Glomeromycetes</taxon>
        <taxon>Diversisporales</taxon>
        <taxon>Gigasporaceae</taxon>
        <taxon>Gigaspora</taxon>
    </lineage>
</organism>
<feature type="compositionally biased region" description="Acidic residues" evidence="1">
    <location>
        <begin position="20"/>
        <end position="36"/>
    </location>
</feature>
<sequence>MELDKPFKEEVLESNLNNYDDNEEETTDDSDDSLDENEMKNNKNLFMSTMIEALGLRKNIKIIIETFHSSSDINFNYLCEPFRIVFNAYVDAGLLKLKNQPKPVQIIISAIETSGNYINYVLSTWKNPSNHYSEKKAIQRIQKENGESIVKILHLIEMRFSESMLTQEILDIPKQLIFAALFFKYCTEELKYEEIIHLLNEGQSTNISDVIKEFKSRRNEISVFKSVKEAANVLAFKILNEETSLPEEFAKINATRRIQEYLKSSLNLFIYCSTFGLVFSVSNPLGRNKKWKSLNEDNFEKTVKILNENEALKLALEETNQIYGPKIMSSLIEYANKLKLEIDDLSYLLKICVNLDEDFEIVEPKNTPTHFSFYDRFKQLSLYDLDKNESSYDPFKGGRNYDDTYDYLKANNSNFLAKDVIDKNMTGIKNEPDIDEIINYDYLKANNSNFSAKDVTSYDLNKNKENYIIDKNMTGIKNEPDIDEIMSVIDEVTSYKLDNDEIMLENENENKSSFDNDMSVVESSSSNLTPYEAFQNRKIKLDKLRQKNLTETKNLTKYSQWLNDLKNDLKDGQFNIFHPQIEKLLLSIRSVKGNNNNALKALDKQILEISGKLLIQFREVWYKNINNGLFKNTIQFFDKNPEINIEWYYEFRKIIVNDITTSYNYLHGLKLRSISDYNKNQYETISKMIDEFESEFNESDQLSKAVIITKHTIEINKTAYEFLGEHSNYFMTYVQNLPESYKGEKEEILRFVQNYFSTNDKLSLFVNMPDNSPHYEKLVQNKIDKINREFTDRWNEFLQKQGNNISMEATNFTQKYDAFVRSLENFEIKVPYYEIAKELDDLIKEGENLLPEEEDEESEL</sequence>
<protein>
    <submittedName>
        <fullName evidence="2">45532_t:CDS:1</fullName>
    </submittedName>
</protein>
<dbReference type="EMBL" id="CAJVQB010002845">
    <property type="protein sequence ID" value="CAG8589108.1"/>
    <property type="molecule type" value="Genomic_DNA"/>
</dbReference>